<dbReference type="Proteomes" id="UP000318103">
    <property type="component" value="Unassembled WGS sequence"/>
</dbReference>
<dbReference type="RefSeq" id="WP_079049099.1">
    <property type="nucleotide sequence ID" value="NZ_JBPJFI010000001.1"/>
</dbReference>
<keyword evidence="3" id="KW-1185">Reference proteome</keyword>
<sequence>MSVPGPDGRASRTAPAQVKDGFPDELAELNALAESVRGTLSGERARVEALMSAGREWPYDEWCRHYRDHPVTGVLARRLIREFQGADGTWRAAAPDHPHAAQEGCLRAAVTFRDETATGKPVAAWEVAGLPDRMAVRELIGLRVQEEVARHNARPGNRFDGLVRPADAEVELNGYRLREPRRIGAECQAEIAERAFLAGGFFVLTGDRQVEDLDEVVELTVEPDLVFVELVALVGGQRPS</sequence>
<evidence type="ECO:0000259" key="1">
    <source>
        <dbReference type="Pfam" id="PF13569"/>
    </source>
</evidence>
<feature type="domain" description="DUF4132" evidence="1">
    <location>
        <begin position="8"/>
        <end position="100"/>
    </location>
</feature>
<dbReference type="EMBL" id="VFNX01000001">
    <property type="protein sequence ID" value="TQK95342.1"/>
    <property type="molecule type" value="Genomic_DNA"/>
</dbReference>
<reference evidence="2 3" key="1">
    <citation type="submission" date="2019-06" db="EMBL/GenBank/DDBJ databases">
        <title>Sequencing the genomes of 1000 actinobacteria strains.</title>
        <authorList>
            <person name="Klenk H.-P."/>
        </authorList>
    </citation>
    <scope>NUCLEOTIDE SEQUENCE [LARGE SCALE GENOMIC DNA]</scope>
    <source>
        <strain evidence="2 3">DSM 41929</strain>
    </source>
</reference>
<dbReference type="OrthoDB" id="214814at2"/>
<protein>
    <submittedName>
        <fullName evidence="2">Uncharacterized protein DUF4132</fullName>
    </submittedName>
</protein>
<name>A0A542U8F5_9ACTN</name>
<organism evidence="2 3">
    <name type="scientific">Streptomyces puniciscabiei</name>
    <dbReference type="NCBI Taxonomy" id="164348"/>
    <lineage>
        <taxon>Bacteria</taxon>
        <taxon>Bacillati</taxon>
        <taxon>Actinomycetota</taxon>
        <taxon>Actinomycetes</taxon>
        <taxon>Kitasatosporales</taxon>
        <taxon>Streptomycetaceae</taxon>
        <taxon>Streptomyces</taxon>
    </lineage>
</organism>
<evidence type="ECO:0000313" key="3">
    <source>
        <dbReference type="Proteomes" id="UP000318103"/>
    </source>
</evidence>
<comment type="caution">
    <text evidence="2">The sequence shown here is derived from an EMBL/GenBank/DDBJ whole genome shotgun (WGS) entry which is preliminary data.</text>
</comment>
<evidence type="ECO:0000313" key="2">
    <source>
        <dbReference type="EMBL" id="TQK95342.1"/>
    </source>
</evidence>
<dbReference type="InterPro" id="IPR025406">
    <property type="entry name" value="DUF4132"/>
</dbReference>
<accession>A0A542U8F5</accession>
<gene>
    <name evidence="2" type="ORF">FB563_0232</name>
</gene>
<dbReference type="STRING" id="164348.BFF78_08775"/>
<proteinExistence type="predicted"/>
<dbReference type="Pfam" id="PF13569">
    <property type="entry name" value="DUF4132"/>
    <property type="match status" value="1"/>
</dbReference>
<dbReference type="AlphaFoldDB" id="A0A542U8F5"/>